<evidence type="ECO:0000313" key="3">
    <source>
        <dbReference type="Proteomes" id="UP000305883"/>
    </source>
</evidence>
<dbReference type="Proteomes" id="UP000305883">
    <property type="component" value="Unassembled WGS sequence"/>
</dbReference>
<feature type="signal peptide" evidence="1">
    <location>
        <begin position="1"/>
        <end position="17"/>
    </location>
</feature>
<protein>
    <submittedName>
        <fullName evidence="2">Uncharacterized protein</fullName>
    </submittedName>
</protein>
<evidence type="ECO:0000256" key="1">
    <source>
        <dbReference type="SAM" id="SignalP"/>
    </source>
</evidence>
<dbReference type="AlphaFoldDB" id="A0A4T0WJS3"/>
<evidence type="ECO:0000313" key="2">
    <source>
        <dbReference type="EMBL" id="TID06626.1"/>
    </source>
</evidence>
<organism evidence="2 3">
    <name type="scientific">Colletotrichum higginsianum</name>
    <dbReference type="NCBI Taxonomy" id="80884"/>
    <lineage>
        <taxon>Eukaryota</taxon>
        <taxon>Fungi</taxon>
        <taxon>Dikarya</taxon>
        <taxon>Ascomycota</taxon>
        <taxon>Pezizomycotina</taxon>
        <taxon>Sordariomycetes</taxon>
        <taxon>Hypocreomycetidae</taxon>
        <taxon>Glomerellales</taxon>
        <taxon>Glomerellaceae</taxon>
        <taxon>Colletotrichum</taxon>
        <taxon>Colletotrichum destructivum species complex</taxon>
    </lineage>
</organism>
<keyword evidence="1" id="KW-0732">Signal</keyword>
<dbReference type="EMBL" id="MWPZ01000001">
    <property type="protein sequence ID" value="TID06626.1"/>
    <property type="molecule type" value="Genomic_DNA"/>
</dbReference>
<comment type="caution">
    <text evidence="2">The sequence shown here is derived from an EMBL/GenBank/DDBJ whole genome shotgun (WGS) entry which is preliminary data.</text>
</comment>
<gene>
    <name evidence="2" type="ORF">CH35J_001046</name>
</gene>
<accession>A0A4T0WJS3</accession>
<name>A0A4T0WJS3_9PEZI</name>
<feature type="chain" id="PRO_5020454414" evidence="1">
    <location>
        <begin position="18"/>
        <end position="132"/>
    </location>
</feature>
<proteinExistence type="predicted"/>
<sequence length="132" mass="13504">MRFSAALTIFAAGLVVAAPAPVELTDKDAGKKDGGAIAACETATAAEQVSCIDGCDKNAACIVACTSKAVAGYTGCAGVGPGPAPKTPATPRHEHRRGEHLDDELMITKTFSALFFSSLHLSLLSVEAAWNT</sequence>
<reference evidence="2 3" key="1">
    <citation type="journal article" date="2019" name="Genome Biol. Evol.">
        <title>Genomic Plasticity Mediated by Transposable Elements in the Plant Pathogenic Fungus Colletotrichum higginsianum.</title>
        <authorList>
            <person name="Tsushima A."/>
            <person name="Gan P."/>
            <person name="Kumakura N."/>
            <person name="Narusaka M."/>
            <person name="Takano Y."/>
            <person name="Narusaka Y."/>
            <person name="Shirasu K."/>
        </authorList>
    </citation>
    <scope>NUCLEOTIDE SEQUENCE [LARGE SCALE GENOMIC DNA]</scope>
    <source>
        <strain evidence="2 3">MAFF305635-RFP</strain>
    </source>
</reference>